<dbReference type="OrthoDB" id="3635292at2759"/>
<proteinExistence type="predicted"/>
<organism evidence="2 3">
    <name type="scientific">Pseudocercospora fuligena</name>
    <dbReference type="NCBI Taxonomy" id="685502"/>
    <lineage>
        <taxon>Eukaryota</taxon>
        <taxon>Fungi</taxon>
        <taxon>Dikarya</taxon>
        <taxon>Ascomycota</taxon>
        <taxon>Pezizomycotina</taxon>
        <taxon>Dothideomycetes</taxon>
        <taxon>Dothideomycetidae</taxon>
        <taxon>Mycosphaerellales</taxon>
        <taxon>Mycosphaerellaceae</taxon>
        <taxon>Pseudocercospora</taxon>
    </lineage>
</organism>
<feature type="region of interest" description="Disordered" evidence="1">
    <location>
        <begin position="205"/>
        <end position="287"/>
    </location>
</feature>
<feature type="compositionally biased region" description="Basic and acidic residues" evidence="1">
    <location>
        <begin position="259"/>
        <end position="277"/>
    </location>
</feature>
<protein>
    <submittedName>
        <fullName evidence="2">Uncharacterized protein</fullName>
    </submittedName>
</protein>
<accession>A0A8H6RDV7</accession>
<feature type="compositionally biased region" description="Low complexity" evidence="1">
    <location>
        <begin position="235"/>
        <end position="244"/>
    </location>
</feature>
<reference evidence="2" key="1">
    <citation type="submission" date="2020-04" db="EMBL/GenBank/DDBJ databases">
        <title>Draft genome resource of the tomato pathogen Pseudocercospora fuligena.</title>
        <authorList>
            <person name="Zaccaron A."/>
        </authorList>
    </citation>
    <scope>NUCLEOTIDE SEQUENCE</scope>
    <source>
        <strain evidence="2">PF001</strain>
    </source>
</reference>
<keyword evidence="3" id="KW-1185">Reference proteome</keyword>
<gene>
    <name evidence="2" type="ORF">HII31_09580</name>
</gene>
<evidence type="ECO:0000313" key="3">
    <source>
        <dbReference type="Proteomes" id="UP000660729"/>
    </source>
</evidence>
<evidence type="ECO:0000313" key="2">
    <source>
        <dbReference type="EMBL" id="KAF7189158.1"/>
    </source>
</evidence>
<evidence type="ECO:0000256" key="1">
    <source>
        <dbReference type="SAM" id="MobiDB-lite"/>
    </source>
</evidence>
<dbReference type="EMBL" id="JABCIY010000194">
    <property type="protein sequence ID" value="KAF7189158.1"/>
    <property type="molecule type" value="Genomic_DNA"/>
</dbReference>
<sequence>MVRKKTEEKELRAYLRLVPSRNGRANKLHDLKVYEQKRQRRRARLTRLDDLDEPVKPAEQVTRTATKVSTYTLAILPKSGKSRAEKRRYCERLLRNLERYEEEPQVWLASWRKPLPPFLRLPAELRQKALEMVLDDDAVLYPRPSKTTLNMALTCKLIAEDMRPVMKLWDRREMQVRSGFRLDRSVVNDLLGPLKAASAVFTAQQRGMRPSGGRHIIFADAAGPSNEGKSQEGASTNTTGGTNSRSLATGPPSAQQSQREGKDARQSKSSCKRELYSKKGTTGRDNFELERRFQNEADAKASGAQQQRQYELIREKRKQKARKRKERDANREQELLDLKDRDRKQYRGWARENVVEAAIVKERNILRNAYGLGTTAFLSDAEED</sequence>
<comment type="caution">
    <text evidence="2">The sequence shown here is derived from an EMBL/GenBank/DDBJ whole genome shotgun (WGS) entry which is preliminary data.</text>
</comment>
<dbReference type="Proteomes" id="UP000660729">
    <property type="component" value="Unassembled WGS sequence"/>
</dbReference>
<dbReference type="AlphaFoldDB" id="A0A8H6RDV7"/>
<name>A0A8H6RDV7_9PEZI</name>